<dbReference type="InterPro" id="IPR050261">
    <property type="entry name" value="FrsA_esterase"/>
</dbReference>
<keyword evidence="3" id="KW-0732">Signal</keyword>
<feature type="signal peptide" evidence="3">
    <location>
        <begin position="1"/>
        <end position="23"/>
    </location>
</feature>
<keyword evidence="2" id="KW-0378">Hydrolase</keyword>
<name>A0ABP7IV38_9ACTN</name>
<dbReference type="Proteomes" id="UP001501821">
    <property type="component" value="Unassembled WGS sequence"/>
</dbReference>
<keyword evidence="5" id="KW-1185">Reference proteome</keyword>
<reference evidence="5" key="1">
    <citation type="journal article" date="2019" name="Int. J. Syst. Evol. Microbiol.">
        <title>The Global Catalogue of Microorganisms (GCM) 10K type strain sequencing project: providing services to taxonomists for standard genome sequencing and annotation.</title>
        <authorList>
            <consortium name="The Broad Institute Genomics Platform"/>
            <consortium name="The Broad Institute Genome Sequencing Center for Infectious Disease"/>
            <person name="Wu L."/>
            <person name="Ma J."/>
        </authorList>
    </citation>
    <scope>NUCLEOTIDE SEQUENCE [LARGE SCALE GENOMIC DNA]</scope>
    <source>
        <strain evidence="5">JCM 16953</strain>
    </source>
</reference>
<dbReference type="RefSeq" id="WP_344777023.1">
    <property type="nucleotide sequence ID" value="NZ_BAABAH010000012.1"/>
</dbReference>
<dbReference type="PANTHER" id="PTHR22946">
    <property type="entry name" value="DIENELACTONE HYDROLASE DOMAIN-CONTAINING PROTEIN-RELATED"/>
    <property type="match status" value="1"/>
</dbReference>
<organism evidence="4 5">
    <name type="scientific">Nocardioides panacisoli</name>
    <dbReference type="NCBI Taxonomy" id="627624"/>
    <lineage>
        <taxon>Bacteria</taxon>
        <taxon>Bacillati</taxon>
        <taxon>Actinomycetota</taxon>
        <taxon>Actinomycetes</taxon>
        <taxon>Propionibacteriales</taxon>
        <taxon>Nocardioidaceae</taxon>
        <taxon>Nocardioides</taxon>
    </lineage>
</organism>
<evidence type="ECO:0000256" key="2">
    <source>
        <dbReference type="ARBA" id="ARBA00022801"/>
    </source>
</evidence>
<dbReference type="SUPFAM" id="SSF53474">
    <property type="entry name" value="alpha/beta-Hydrolases"/>
    <property type="match status" value="1"/>
</dbReference>
<comment type="caution">
    <text evidence="4">The sequence shown here is derived from an EMBL/GenBank/DDBJ whole genome shotgun (WGS) entry which is preliminary data.</text>
</comment>
<evidence type="ECO:0000256" key="3">
    <source>
        <dbReference type="SAM" id="SignalP"/>
    </source>
</evidence>
<evidence type="ECO:0000256" key="1">
    <source>
        <dbReference type="ARBA" id="ARBA00008645"/>
    </source>
</evidence>
<evidence type="ECO:0000313" key="4">
    <source>
        <dbReference type="EMBL" id="GAA3827389.1"/>
    </source>
</evidence>
<gene>
    <name evidence="4" type="ORF">GCM10022242_30820</name>
</gene>
<protein>
    <recommendedName>
        <fullName evidence="6">Alpha/beta hydrolase</fullName>
    </recommendedName>
</protein>
<sequence length="480" mass="51360">MKTLSALLLTLALSLTHAPAGHAADPAPRPYSPVADLANMTAAYGRIVGPGGQLRNPAYLPALVQQSNKVTTAQLLQQAAEPNRLALTPAVLVPGWNVGNPLRAGWDGTRGRTKQVAFLNRFGAQLRGTLYAPLPDARDPYTGARLSAPYPGVVITPGSVGGSQGMYQWLAEDLAERGYLVLLYDVQGEGTSETLPHMSGSAFPYCNPFAPPAGDPELGTQQMTGCPGVPFQQLSNFTTGTEDAVDFFTGAANPWLDLWDQSPLDHPTAPGRTTKLAIIGHSMGAFAVSQVQEYDDRVATVVALDKLAAPKGMAPYDQGTIEPEVPALGVQSEYGFTVTPWQLSGGSSIVPGGGAPDPMRERETGFDAWRASGEDSMLVVPRASTHLEYTDIPLVLPASRYGQDLASVYVQRWLDRYLRDGSQGALLASSLRYLEPRGHGRWQPITLRRDPLLSGRYCSAYSLGSGESHQEDLDWTGVGC</sequence>
<dbReference type="Gene3D" id="3.40.50.1820">
    <property type="entry name" value="alpha/beta hydrolase"/>
    <property type="match status" value="1"/>
</dbReference>
<accession>A0ABP7IV38</accession>
<dbReference type="EMBL" id="BAABAH010000012">
    <property type="protein sequence ID" value="GAA3827389.1"/>
    <property type="molecule type" value="Genomic_DNA"/>
</dbReference>
<comment type="similarity">
    <text evidence="1">Belongs to the AB hydrolase superfamily.</text>
</comment>
<proteinExistence type="inferred from homology"/>
<dbReference type="PANTHER" id="PTHR22946:SF9">
    <property type="entry name" value="POLYKETIDE TRANSFERASE AF380"/>
    <property type="match status" value="1"/>
</dbReference>
<evidence type="ECO:0000313" key="5">
    <source>
        <dbReference type="Proteomes" id="UP001501821"/>
    </source>
</evidence>
<feature type="chain" id="PRO_5045234780" description="Alpha/beta hydrolase" evidence="3">
    <location>
        <begin position="24"/>
        <end position="480"/>
    </location>
</feature>
<evidence type="ECO:0008006" key="6">
    <source>
        <dbReference type="Google" id="ProtNLM"/>
    </source>
</evidence>
<dbReference type="InterPro" id="IPR029058">
    <property type="entry name" value="AB_hydrolase_fold"/>
</dbReference>